<evidence type="ECO:0000313" key="6">
    <source>
        <dbReference type="EMBL" id="ROI15657.1"/>
    </source>
</evidence>
<evidence type="ECO:0000256" key="4">
    <source>
        <dbReference type="SAM" id="MobiDB-lite"/>
    </source>
</evidence>
<dbReference type="AlphaFoldDB" id="A0A3N0XE44"/>
<dbReference type="PROSITE" id="PS50209">
    <property type="entry name" value="CARD"/>
    <property type="match status" value="1"/>
</dbReference>
<dbReference type="PANTHER" id="PTHR14559:SF1">
    <property type="entry name" value="CASPASE RECRUITMENT DOMAIN-CONTAINING PROTEIN 14"/>
    <property type="match status" value="1"/>
</dbReference>
<keyword evidence="2 3" id="KW-0175">Coiled coil</keyword>
<dbReference type="InterPro" id="IPR036034">
    <property type="entry name" value="PDZ_sf"/>
</dbReference>
<dbReference type="InterPro" id="IPR011029">
    <property type="entry name" value="DEATH-like_dom_sf"/>
</dbReference>
<proteinExistence type="predicted"/>
<dbReference type="PANTHER" id="PTHR14559">
    <property type="entry name" value="CASPASE RECRUITMENT DOMAIN FAMILY"/>
    <property type="match status" value="1"/>
</dbReference>
<dbReference type="Proteomes" id="UP000281406">
    <property type="component" value="Unassembled WGS sequence"/>
</dbReference>
<gene>
    <name evidence="6" type="ORF">DPX16_20195</name>
</gene>
<dbReference type="FunFam" id="2.30.42.10:FF:000254">
    <property type="entry name" value="Caspase recruitment domain family, member 14"/>
    <property type="match status" value="1"/>
</dbReference>
<dbReference type="Gene3D" id="1.10.533.10">
    <property type="entry name" value="Death Domain, Fas"/>
    <property type="match status" value="1"/>
</dbReference>
<dbReference type="Gene3D" id="2.30.30.40">
    <property type="entry name" value="SH3 Domains"/>
    <property type="match status" value="1"/>
</dbReference>
<feature type="coiled-coil region" evidence="3">
    <location>
        <begin position="132"/>
        <end position="176"/>
    </location>
</feature>
<organism evidence="6 7">
    <name type="scientific">Anabarilius grahami</name>
    <name type="common">Kanglang fish</name>
    <name type="synonym">Barilius grahami</name>
    <dbReference type="NCBI Taxonomy" id="495550"/>
    <lineage>
        <taxon>Eukaryota</taxon>
        <taxon>Metazoa</taxon>
        <taxon>Chordata</taxon>
        <taxon>Craniata</taxon>
        <taxon>Vertebrata</taxon>
        <taxon>Euteleostomi</taxon>
        <taxon>Actinopterygii</taxon>
        <taxon>Neopterygii</taxon>
        <taxon>Teleostei</taxon>
        <taxon>Ostariophysi</taxon>
        <taxon>Cypriniformes</taxon>
        <taxon>Xenocyprididae</taxon>
        <taxon>Xenocypridinae</taxon>
        <taxon>Xenocypridinae incertae sedis</taxon>
        <taxon>Anabarilius</taxon>
    </lineage>
</organism>
<evidence type="ECO:0000256" key="1">
    <source>
        <dbReference type="ARBA" id="ARBA00022553"/>
    </source>
</evidence>
<dbReference type="Gene3D" id="3.40.50.300">
    <property type="entry name" value="P-loop containing nucleotide triphosphate hydrolases"/>
    <property type="match status" value="1"/>
</dbReference>
<dbReference type="CDD" id="cd06736">
    <property type="entry name" value="PDZ_CARD11_CARD14-like"/>
    <property type="match status" value="1"/>
</dbReference>
<evidence type="ECO:0000256" key="2">
    <source>
        <dbReference type="ARBA" id="ARBA00023054"/>
    </source>
</evidence>
<name>A0A3N0XE44_ANAGA</name>
<dbReference type="InterPro" id="IPR027417">
    <property type="entry name" value="P-loop_NTPase"/>
</dbReference>
<dbReference type="EMBL" id="RJVU01079141">
    <property type="protein sequence ID" value="ROI15657.1"/>
    <property type="molecule type" value="Genomic_DNA"/>
</dbReference>
<protein>
    <submittedName>
        <fullName evidence="6">Caspase recruitment domain-containing protein 14</fullName>
    </submittedName>
</protein>
<dbReference type="SUPFAM" id="SSF47986">
    <property type="entry name" value="DEATH domain"/>
    <property type="match status" value="1"/>
</dbReference>
<dbReference type="GO" id="GO:0050700">
    <property type="term" value="F:CARD domain binding"/>
    <property type="evidence" value="ECO:0007669"/>
    <property type="project" value="TreeGrafter"/>
</dbReference>
<evidence type="ECO:0000313" key="7">
    <source>
        <dbReference type="Proteomes" id="UP000281406"/>
    </source>
</evidence>
<feature type="coiled-coil region" evidence="3">
    <location>
        <begin position="279"/>
        <end position="390"/>
    </location>
</feature>
<dbReference type="GO" id="GO:0005737">
    <property type="term" value="C:cytoplasm"/>
    <property type="evidence" value="ECO:0007669"/>
    <property type="project" value="TreeGrafter"/>
</dbReference>
<accession>A0A3N0XE44</accession>
<evidence type="ECO:0000256" key="3">
    <source>
        <dbReference type="SAM" id="Coils"/>
    </source>
</evidence>
<dbReference type="SUPFAM" id="SSF50156">
    <property type="entry name" value="PDZ domain-like"/>
    <property type="match status" value="1"/>
</dbReference>
<reference evidence="6 7" key="1">
    <citation type="submission" date="2018-10" db="EMBL/GenBank/DDBJ databases">
        <title>Genome assembly for a Yunnan-Guizhou Plateau 3E fish, Anabarilius grahami (Regan), and its evolutionary and genetic applications.</title>
        <authorList>
            <person name="Jiang W."/>
        </authorList>
    </citation>
    <scope>NUCLEOTIDE SEQUENCE [LARGE SCALE GENOMIC DNA]</scope>
    <source>
        <strain evidence="6">AG-KIZ</strain>
        <tissue evidence="6">Muscle</tissue>
    </source>
</reference>
<feature type="region of interest" description="Disordered" evidence="4">
    <location>
        <begin position="398"/>
        <end position="429"/>
    </location>
</feature>
<keyword evidence="7" id="KW-1185">Reference proteome</keyword>
<sequence length="1011" mass="115610">MTESVQNTPDLKDLEEEELWDLINDNRHAISIGVRPCVLIPYLRQARVLTNLDEDEIFTNPRIINRCMRTGHMLDMLHVQGRNGAMALLESLMIHYPTLYTQITGRQPSIEPSGFSGLINYTELTEYLVNAVSSMQTELQVARQEVVRLRARCCELEGKLKQVQQNNEEFRQMQEEHGQLRSHLDVLNRKLLKLKDEKCDLYVRYTTVLEEKSATIIRNRDLQLEIYQLQCELRKAQKETDFQRQRSLKNPSDTQKLKDELNAVRAKLLETEIFSPVQQDILENDLKETETRRSELAEDVSRLSEENERLQQEKEELIEEKGYLALEVEKLTVDCEMYQHRSTLFQSQLEEVQSERDKAYLSRDEAQAQIARSLAEKDVLRGQLMELQEKVFTMKACSRQRERREKSRDRKFSCESSEGPPPSPQPRRRLCRMKAILPESFSSYEFNDEVINSINSNQVEPPCSESLRRRELHFPSRSDMEDIYSSQELTDDSSDYVVIPKGNHLNELILPTSLHKRSPTGRPQALRVTGRVLTVIFQGEMLLNQLQVIGGNKTGVFVHHVTEGSSAHNSGISPGTQILQLKYEQEQRAVKMVLEDTTMEEALWALGQVQGPCHITLRPSQDAYENLLQQLKNGEVMSGDSFYIRVNMTLPGDVAGTLPVKCNDIVHVTNTHHSNDGFWWASHVHPCHLEDLQSGALPNYYRAQRLLISAIEDMTYPRKTLRKERTAANGKQREVRIVSTCQQSRNPLWVSVEDDNTTALDSYGCVPSRCVTLMPYTLVTPQFPPICRPVLLLPTIFGHVLHKRLAEQEGYQLCEPELLMASEHAVQMQKGEILEECDSKTHRCYTLQGVEKIMKRGTHCVLPLGLDCVRRLHRAEIFPIIVYIMSTERALRRLRHKLRQNSVTESQVLECSCNEEPLLDKLPCLYRSIPPESWHDSATLVDTVKTVASVKPLVLPDSTHTFSNCAGGHIFPNPLPGGALAVFLNPAGLAYYLQMTPAGRADALWPCLAQL</sequence>
<comment type="caution">
    <text evidence="6">The sequence shown here is derived from an EMBL/GenBank/DDBJ whole genome shotgun (WGS) entry which is preliminary data.</text>
</comment>
<dbReference type="FunFam" id="2.30.30.40:FF:000223">
    <property type="entry name" value="Caspase recruitment domain family, member 14"/>
    <property type="match status" value="1"/>
</dbReference>
<dbReference type="GO" id="GO:0042981">
    <property type="term" value="P:regulation of apoptotic process"/>
    <property type="evidence" value="ECO:0007669"/>
    <property type="project" value="InterPro"/>
</dbReference>
<feature type="compositionally biased region" description="Basic and acidic residues" evidence="4">
    <location>
        <begin position="399"/>
        <end position="413"/>
    </location>
</feature>
<dbReference type="OrthoDB" id="8795751at2759"/>
<evidence type="ECO:0000259" key="5">
    <source>
        <dbReference type="PROSITE" id="PS50209"/>
    </source>
</evidence>
<keyword evidence="1" id="KW-0597">Phosphoprotein</keyword>
<dbReference type="Pfam" id="PF00619">
    <property type="entry name" value="CARD"/>
    <property type="match status" value="1"/>
</dbReference>
<dbReference type="InterPro" id="IPR001315">
    <property type="entry name" value="CARD"/>
</dbReference>
<feature type="domain" description="CARD" evidence="5">
    <location>
        <begin position="15"/>
        <end position="107"/>
    </location>
</feature>
<dbReference type="Gene3D" id="2.30.42.10">
    <property type="match status" value="1"/>
</dbReference>
<dbReference type="FunFam" id="1.10.533.10:FF:000003">
    <property type="entry name" value="Caspase recruitment domain family, member 11"/>
    <property type="match status" value="1"/>
</dbReference>